<dbReference type="Pfam" id="PF09557">
    <property type="entry name" value="DUF2382"/>
    <property type="match status" value="1"/>
</dbReference>
<organism evidence="2 3">
    <name type="scientific">Metalysinibacillus jejuensis</name>
    <dbReference type="NCBI Taxonomy" id="914327"/>
    <lineage>
        <taxon>Bacteria</taxon>
        <taxon>Bacillati</taxon>
        <taxon>Bacillota</taxon>
        <taxon>Bacilli</taxon>
        <taxon>Bacillales</taxon>
        <taxon>Caryophanaceae</taxon>
        <taxon>Metalysinibacillus</taxon>
    </lineage>
</organism>
<name>A0A921NCN1_9BACL</name>
<sequence length="155" mass="18039">MHYDNALTSYDATEEERLALHEEQLHVDKKRVQTGEADVEKYVVENQQTIEVPVEREEIYIERRPVNKEATLHANDVTDQAHAYEEDGRIHIPVTEEQVEVTKKDVIAEEIVIGKKKVVDTETVSETVRREEVDIHDSTHQLKDNDVINRTDRKL</sequence>
<dbReference type="EMBL" id="DYTV01000102">
    <property type="protein sequence ID" value="HJH11574.1"/>
    <property type="molecule type" value="Genomic_DNA"/>
</dbReference>
<evidence type="ECO:0000313" key="2">
    <source>
        <dbReference type="EMBL" id="HJH11574.1"/>
    </source>
</evidence>
<accession>A0A921NCN1</accession>
<reference evidence="2" key="2">
    <citation type="submission" date="2021-09" db="EMBL/GenBank/DDBJ databases">
        <authorList>
            <person name="Gilroy R."/>
        </authorList>
    </citation>
    <scope>NUCLEOTIDE SEQUENCE</scope>
    <source>
        <strain evidence="2">CHK160-4876</strain>
    </source>
</reference>
<proteinExistence type="predicted"/>
<dbReference type="PANTHER" id="PTHR38463">
    <property type="entry name" value="STRESS RESPONSE PROTEIN YSNF"/>
    <property type="match status" value="1"/>
</dbReference>
<protein>
    <submittedName>
        <fullName evidence="2">YsnF/AvaK domain-containing protein</fullName>
    </submittedName>
</protein>
<comment type="caution">
    <text evidence="2">The sequence shown here is derived from an EMBL/GenBank/DDBJ whole genome shotgun (WGS) entry which is preliminary data.</text>
</comment>
<feature type="domain" description="DUF2382" evidence="1">
    <location>
        <begin position="18"/>
        <end position="135"/>
    </location>
</feature>
<dbReference type="AlphaFoldDB" id="A0A921NCN1"/>
<evidence type="ECO:0000259" key="1">
    <source>
        <dbReference type="Pfam" id="PF09557"/>
    </source>
</evidence>
<reference evidence="2" key="1">
    <citation type="journal article" date="2021" name="PeerJ">
        <title>Extensive microbial diversity within the chicken gut microbiome revealed by metagenomics and culture.</title>
        <authorList>
            <person name="Gilroy R."/>
            <person name="Ravi A."/>
            <person name="Getino M."/>
            <person name="Pursley I."/>
            <person name="Horton D.L."/>
            <person name="Alikhan N.F."/>
            <person name="Baker D."/>
            <person name="Gharbi K."/>
            <person name="Hall N."/>
            <person name="Watson M."/>
            <person name="Adriaenssens E.M."/>
            <person name="Foster-Nyarko E."/>
            <person name="Jarju S."/>
            <person name="Secka A."/>
            <person name="Antonio M."/>
            <person name="Oren A."/>
            <person name="Chaudhuri R.R."/>
            <person name="La Ragione R."/>
            <person name="Hildebrand F."/>
            <person name="Pallen M.J."/>
        </authorList>
    </citation>
    <scope>NUCLEOTIDE SEQUENCE</scope>
    <source>
        <strain evidence="2">CHK160-4876</strain>
    </source>
</reference>
<dbReference type="PANTHER" id="PTHR38463:SF1">
    <property type="entry name" value="STRESS RESPONSE PROTEIN YSNF"/>
    <property type="match status" value="1"/>
</dbReference>
<gene>
    <name evidence="2" type="ORF">K8V30_07840</name>
</gene>
<evidence type="ECO:0000313" key="3">
    <source>
        <dbReference type="Proteomes" id="UP000700212"/>
    </source>
</evidence>
<dbReference type="Proteomes" id="UP000700212">
    <property type="component" value="Unassembled WGS sequence"/>
</dbReference>
<dbReference type="InterPro" id="IPR019060">
    <property type="entry name" value="DUF2382"/>
</dbReference>
<dbReference type="NCBIfam" id="TIGR02271">
    <property type="entry name" value="YsnF/AvaK domain"/>
    <property type="match status" value="1"/>
</dbReference>
<dbReference type="InterPro" id="IPR052967">
    <property type="entry name" value="Stress_Response_Assoc"/>
</dbReference>